<protein>
    <submittedName>
        <fullName evidence="2">Smr/MutS family protein</fullName>
    </submittedName>
</protein>
<dbReference type="PROSITE" id="PS50828">
    <property type="entry name" value="SMR"/>
    <property type="match status" value="1"/>
</dbReference>
<sequence>MKNPSDIRPGTKLCFINEPGVVEYRRSNERGDFIVEDEFGFEIAVNPADLMFQDGRLIRNGVGEQKSESKQLKADKYPAGVTVVSCQHWELDLHMEEITSEEEQQRIAHALRFQLNHLKKVVDVARKNRVKFITVIHGKGKGILRTEILNLLHQLEDIQYSDASFDKYGGGAISVELFGLNR</sequence>
<dbReference type="InterPro" id="IPR002625">
    <property type="entry name" value="Smr_dom"/>
</dbReference>
<reference evidence="2 3" key="1">
    <citation type="submission" date="2019-08" db="EMBL/GenBank/DDBJ databases">
        <title>Genome of Luteibaculum oceani JCM 18817.</title>
        <authorList>
            <person name="Bowman J.P."/>
        </authorList>
    </citation>
    <scope>NUCLEOTIDE SEQUENCE [LARGE SCALE GENOMIC DNA]</scope>
    <source>
        <strain evidence="2 3">JCM 18817</strain>
    </source>
</reference>
<accession>A0A5C6V7X4</accession>
<evidence type="ECO:0000313" key="2">
    <source>
        <dbReference type="EMBL" id="TXC81363.1"/>
    </source>
</evidence>
<gene>
    <name evidence="2" type="ORF">FRX97_04995</name>
</gene>
<feature type="domain" description="Smr" evidence="1">
    <location>
        <begin position="115"/>
        <end position="178"/>
    </location>
</feature>
<dbReference type="Proteomes" id="UP000321168">
    <property type="component" value="Unassembled WGS sequence"/>
</dbReference>
<proteinExistence type="predicted"/>
<dbReference type="Pfam" id="PF01713">
    <property type="entry name" value="Smr"/>
    <property type="match status" value="1"/>
</dbReference>
<organism evidence="2 3">
    <name type="scientific">Luteibaculum oceani</name>
    <dbReference type="NCBI Taxonomy" id="1294296"/>
    <lineage>
        <taxon>Bacteria</taxon>
        <taxon>Pseudomonadati</taxon>
        <taxon>Bacteroidota</taxon>
        <taxon>Flavobacteriia</taxon>
        <taxon>Flavobacteriales</taxon>
        <taxon>Luteibaculaceae</taxon>
        <taxon>Luteibaculum</taxon>
    </lineage>
</organism>
<dbReference type="InterPro" id="IPR036063">
    <property type="entry name" value="Smr_dom_sf"/>
</dbReference>
<name>A0A5C6V7X4_9FLAO</name>
<keyword evidence="3" id="KW-1185">Reference proteome</keyword>
<evidence type="ECO:0000259" key="1">
    <source>
        <dbReference type="PROSITE" id="PS50828"/>
    </source>
</evidence>
<dbReference type="AlphaFoldDB" id="A0A5C6V7X4"/>
<dbReference type="EMBL" id="VORB01000004">
    <property type="protein sequence ID" value="TXC81363.1"/>
    <property type="molecule type" value="Genomic_DNA"/>
</dbReference>
<dbReference type="Gene3D" id="3.30.1370.110">
    <property type="match status" value="1"/>
</dbReference>
<dbReference type="RefSeq" id="WP_147014041.1">
    <property type="nucleotide sequence ID" value="NZ_VORB01000004.1"/>
</dbReference>
<evidence type="ECO:0000313" key="3">
    <source>
        <dbReference type="Proteomes" id="UP000321168"/>
    </source>
</evidence>
<dbReference type="SUPFAM" id="SSF160443">
    <property type="entry name" value="SMR domain-like"/>
    <property type="match status" value="1"/>
</dbReference>
<dbReference type="OrthoDB" id="1524810at2"/>
<comment type="caution">
    <text evidence="2">The sequence shown here is derived from an EMBL/GenBank/DDBJ whole genome shotgun (WGS) entry which is preliminary data.</text>
</comment>